<accession>Q01IQ7</accession>
<dbReference type="AlphaFoldDB" id="Q01IQ7"/>
<dbReference type="PANTHER" id="PTHR36743:SF1">
    <property type="entry name" value="OS04G0495300 PROTEIN"/>
    <property type="match status" value="1"/>
</dbReference>
<organism evidence="1">
    <name type="scientific">Oryza sativa</name>
    <name type="common">Rice</name>
    <dbReference type="NCBI Taxonomy" id="4530"/>
    <lineage>
        <taxon>Eukaryota</taxon>
        <taxon>Viridiplantae</taxon>
        <taxon>Streptophyta</taxon>
        <taxon>Embryophyta</taxon>
        <taxon>Tracheophyta</taxon>
        <taxon>Spermatophyta</taxon>
        <taxon>Magnoliopsida</taxon>
        <taxon>Liliopsida</taxon>
        <taxon>Poales</taxon>
        <taxon>Poaceae</taxon>
        <taxon>BOP clade</taxon>
        <taxon>Oryzoideae</taxon>
        <taxon>Oryzeae</taxon>
        <taxon>Oryzinae</taxon>
        <taxon>Oryza</taxon>
    </lineage>
</organism>
<dbReference type="EMBL" id="CR855196">
    <property type="protein sequence ID" value="CAH67383.1"/>
    <property type="molecule type" value="Genomic_DNA"/>
</dbReference>
<reference evidence="1" key="1">
    <citation type="journal article" date="2002" name="Nature">
        <title>Sequence and analysis of rice chromosome 4.</title>
        <authorList>
            <person name="Feng Q."/>
            <person name="Zhang Y."/>
            <person name="Hao P."/>
            <person name="Wang S."/>
            <person name="Fu G."/>
            <person name="Huang Y."/>
            <person name="Li Y."/>
            <person name="Zhu J."/>
            <person name="Liu Y."/>
            <person name="Hu X."/>
            <person name="Jia P."/>
            <person name="Zhang Y."/>
            <person name="Zhao Q."/>
            <person name="Ying K."/>
            <person name="Yu S."/>
            <person name="Tang Y."/>
            <person name="Weng Q."/>
            <person name="Zhang L."/>
            <person name="Lu Y."/>
            <person name="Mu J."/>
            <person name="Lu Y."/>
            <person name="Zhang L.S."/>
            <person name="Yu Z."/>
            <person name="Fan D."/>
            <person name="Liu X."/>
            <person name="Lu T."/>
            <person name="Li C."/>
            <person name="Wu Y."/>
            <person name="Sun T."/>
            <person name="Lei H."/>
            <person name="Li T."/>
            <person name="Hu H."/>
            <person name="Guan J."/>
            <person name="Wu M."/>
            <person name="Zhang R."/>
            <person name="Zhou B."/>
            <person name="Chen Z."/>
            <person name="Chen L."/>
            <person name="Jin Z."/>
            <person name="Wang R."/>
            <person name="Yin H."/>
            <person name="Cai Z."/>
            <person name="Ren S."/>
            <person name="Lv G."/>
            <person name="Gu W."/>
            <person name="Zhu G."/>
            <person name="Tu Y."/>
            <person name="Jia J."/>
            <person name="Zhang Y."/>
            <person name="Chen J."/>
            <person name="Kang H."/>
            <person name="Chen X."/>
            <person name="Shao C."/>
            <person name="Sun Y."/>
            <person name="Hu Q."/>
            <person name="Zhang X."/>
            <person name="Zhang W."/>
            <person name="Wang L."/>
            <person name="Ding C."/>
            <person name="Sheng H."/>
            <person name="Gu J."/>
            <person name="Chen S."/>
            <person name="Ni L."/>
            <person name="Zhu F."/>
            <person name="Chen W."/>
            <person name="Lan L."/>
            <person name="Lai Y."/>
            <person name="Cheng Z."/>
            <person name="Gu M."/>
            <person name="Jiang J."/>
            <person name="Li J."/>
            <person name="Hong G."/>
            <person name="Xue Y."/>
            <person name="Han B."/>
        </authorList>
    </citation>
    <scope>NUCLEOTIDE SEQUENCE</scope>
</reference>
<sequence length="222" mass="23086">MGLNPSKRVDAALRGAPAFAAACDDAFGRCLADAQYAFAGVRPYQLADASAHLHSSLRGSLPLVRRWVPSPPPRARVDSALRAAGLEDAAVLSRGQFREFAAELFREAVLAGAAQAALVRAPAGAAGLVGVGLATRAGAGVVGRCTFVPFIKLQLQNIQNFRASLSSLPDTGSNCGGRGIVGACGLHEQCTVEMYDGLLVECGDQSGSRMHDGGLRKEDTRP</sequence>
<gene>
    <name evidence="1" type="primary">OSIGBa0159F11.7</name>
</gene>
<evidence type="ECO:0000313" key="1">
    <source>
        <dbReference type="EMBL" id="CAH67383.1"/>
    </source>
</evidence>
<protein>
    <submittedName>
        <fullName evidence="1">OSIGBa0159F11.7 protein</fullName>
    </submittedName>
</protein>
<reference evidence="1" key="2">
    <citation type="submission" date="2004-10" db="EMBL/GenBank/DDBJ databases">
        <title>Chromosome-wide comparison between domesticated rice subspecies indica and japonica.</title>
        <authorList>
            <person name="Han B."/>
        </authorList>
    </citation>
    <scope>NUCLEOTIDE SEQUENCE</scope>
</reference>
<dbReference type="PANTHER" id="PTHR36743">
    <property type="entry name" value="OS04G0495300 PROTEIN"/>
    <property type="match status" value="1"/>
</dbReference>
<proteinExistence type="predicted"/>
<name>Q01IQ7_ORYSA</name>